<sequence>MATTGVEVKENTLEQLEMMRMEVMPRRQGYKSECERSNKQQWQSFLIIDQRQGWECDHGKVPLLVEADATAVEHEEDCLVQDSSLMRRGRPGRRRWGEGQYSAFAHCSKRRLVQDARTTRRER</sequence>
<evidence type="ECO:0000313" key="1">
    <source>
        <dbReference type="EMBL" id="RRT85264.1"/>
    </source>
</evidence>
<organism evidence="1 2">
    <name type="scientific">Ensete ventricosum</name>
    <name type="common">Abyssinian banana</name>
    <name type="synonym">Musa ensete</name>
    <dbReference type="NCBI Taxonomy" id="4639"/>
    <lineage>
        <taxon>Eukaryota</taxon>
        <taxon>Viridiplantae</taxon>
        <taxon>Streptophyta</taxon>
        <taxon>Embryophyta</taxon>
        <taxon>Tracheophyta</taxon>
        <taxon>Spermatophyta</taxon>
        <taxon>Magnoliopsida</taxon>
        <taxon>Liliopsida</taxon>
        <taxon>Zingiberales</taxon>
        <taxon>Musaceae</taxon>
        <taxon>Ensete</taxon>
    </lineage>
</organism>
<protein>
    <submittedName>
        <fullName evidence="1">Uncharacterized protein</fullName>
    </submittedName>
</protein>
<reference evidence="1 2" key="1">
    <citation type="journal article" date="2014" name="Agronomy (Basel)">
        <title>A Draft Genome Sequence for Ensete ventricosum, the Drought-Tolerant Tree Against Hunger.</title>
        <authorList>
            <person name="Harrison J."/>
            <person name="Moore K.A."/>
            <person name="Paszkiewicz K."/>
            <person name="Jones T."/>
            <person name="Grant M."/>
            <person name="Ambacheew D."/>
            <person name="Muzemil S."/>
            <person name="Studholme D.J."/>
        </authorList>
    </citation>
    <scope>NUCLEOTIDE SEQUENCE [LARGE SCALE GENOMIC DNA]</scope>
</reference>
<proteinExistence type="predicted"/>
<dbReference type="EMBL" id="AMZH03000146">
    <property type="protein sequence ID" value="RRT85264.1"/>
    <property type="molecule type" value="Genomic_DNA"/>
</dbReference>
<name>A0A427B9Z1_ENSVE</name>
<dbReference type="Proteomes" id="UP000287651">
    <property type="component" value="Unassembled WGS sequence"/>
</dbReference>
<comment type="caution">
    <text evidence="1">The sequence shown here is derived from an EMBL/GenBank/DDBJ whole genome shotgun (WGS) entry which is preliminary data.</text>
</comment>
<accession>A0A427B9Z1</accession>
<gene>
    <name evidence="1" type="ORF">B296_00003873</name>
</gene>
<dbReference type="AlphaFoldDB" id="A0A427B9Z1"/>
<evidence type="ECO:0000313" key="2">
    <source>
        <dbReference type="Proteomes" id="UP000287651"/>
    </source>
</evidence>